<keyword evidence="3" id="KW-1015">Disulfide bond</keyword>
<evidence type="ECO:0000256" key="4">
    <source>
        <dbReference type="ARBA" id="ARBA00023284"/>
    </source>
</evidence>
<dbReference type="Proteomes" id="UP000308528">
    <property type="component" value="Unassembled WGS sequence"/>
</dbReference>
<dbReference type="SUPFAM" id="SSF52833">
    <property type="entry name" value="Thioredoxin-like"/>
    <property type="match status" value="1"/>
</dbReference>
<dbReference type="GO" id="GO:0030313">
    <property type="term" value="C:cell envelope"/>
    <property type="evidence" value="ECO:0007669"/>
    <property type="project" value="UniProtKB-SubCell"/>
</dbReference>
<evidence type="ECO:0000259" key="5">
    <source>
        <dbReference type="PROSITE" id="PS51352"/>
    </source>
</evidence>
<dbReference type="InterPro" id="IPR033395">
    <property type="entry name" value="DUF5106"/>
</dbReference>
<reference evidence="6 7" key="1">
    <citation type="submission" date="2019-04" db="EMBL/GenBank/DDBJ databases">
        <title>Lewinella litorea sp. nov., isolated from a marine sand.</title>
        <authorList>
            <person name="Yoon J.-H."/>
        </authorList>
    </citation>
    <scope>NUCLEOTIDE SEQUENCE [LARGE SCALE GENOMIC DNA]</scope>
    <source>
        <strain evidence="6 7">HSMS-39</strain>
    </source>
</reference>
<dbReference type="RefSeq" id="WP_136455944.1">
    <property type="nucleotide sequence ID" value="NZ_SRSF01000001.1"/>
</dbReference>
<dbReference type="InterPro" id="IPR025380">
    <property type="entry name" value="DUF4369"/>
</dbReference>
<dbReference type="PANTHER" id="PTHR42852">
    <property type="entry name" value="THIOL:DISULFIDE INTERCHANGE PROTEIN DSBE"/>
    <property type="match status" value="1"/>
</dbReference>
<accession>A0A4S4NRV5</accession>
<evidence type="ECO:0000256" key="2">
    <source>
        <dbReference type="ARBA" id="ARBA00022748"/>
    </source>
</evidence>
<protein>
    <submittedName>
        <fullName evidence="6">DUF5106 domain-containing protein</fullName>
    </submittedName>
</protein>
<evidence type="ECO:0000256" key="1">
    <source>
        <dbReference type="ARBA" id="ARBA00004196"/>
    </source>
</evidence>
<name>A0A4S4NRV5_9BACT</name>
<evidence type="ECO:0000313" key="7">
    <source>
        <dbReference type="Proteomes" id="UP000308528"/>
    </source>
</evidence>
<dbReference type="InterPro" id="IPR050553">
    <property type="entry name" value="Thioredoxin_ResA/DsbE_sf"/>
</dbReference>
<dbReference type="AlphaFoldDB" id="A0A4S4NRV5"/>
<comment type="subcellular location">
    <subcellularLocation>
        <location evidence="1">Cell envelope</location>
    </subcellularLocation>
</comment>
<dbReference type="CDD" id="cd02966">
    <property type="entry name" value="TlpA_like_family"/>
    <property type="match status" value="1"/>
</dbReference>
<dbReference type="Gene3D" id="3.40.30.10">
    <property type="entry name" value="Glutaredoxin"/>
    <property type="match status" value="1"/>
</dbReference>
<dbReference type="InterPro" id="IPR000866">
    <property type="entry name" value="AhpC/TSA"/>
</dbReference>
<comment type="caution">
    <text evidence="6">The sequence shown here is derived from an EMBL/GenBank/DDBJ whole genome shotgun (WGS) entry which is preliminary data.</text>
</comment>
<evidence type="ECO:0000256" key="3">
    <source>
        <dbReference type="ARBA" id="ARBA00023157"/>
    </source>
</evidence>
<dbReference type="InterPro" id="IPR036249">
    <property type="entry name" value="Thioredoxin-like_sf"/>
</dbReference>
<dbReference type="PROSITE" id="PS51352">
    <property type="entry name" value="THIOREDOXIN_2"/>
    <property type="match status" value="1"/>
</dbReference>
<dbReference type="InterPro" id="IPR013766">
    <property type="entry name" value="Thioredoxin_domain"/>
</dbReference>
<dbReference type="Pfam" id="PF14289">
    <property type="entry name" value="DUF4369"/>
    <property type="match status" value="1"/>
</dbReference>
<sequence>MRRCFLSLLPLLLLACSEKNSDSSNGGDASADITIVLNGAAPGNVLLVGQYMDQQYRMDSARVETDGTVRFQRDVPYEPGYYFAFFTDQTTVPLLLDQDQTFTLRANRQQPVGSMGVEGSIDNQLLYESLQYERTIAQPLAAMNQLLGTMQPEQPEYAQLLDARDRVLSDLNAFYEKQYGENPNAFYTAYQRAAQNPPVQDLRKADGSRDKSAQVAAYRKNFWDGVDFSDERLLRTPAVANKLRRYITELTPQRADSVTAAADHLLSRVLDENEFYRFFANYITLQYQPGTSALMDGEAVYVHMIQNYYTRERAFWTDSMTVFGLLDQADMMAHSLVGQPGPNLKVPGLDGKTKEIYGETKPYVVVYIYNPECDHCIEETPKLLDWYRQNRSRAAVYAIALDTDDAKWRSFVDRFGLGDWTNVYDPTNQAVFKTYFVDHTPEIYLLDGDRTIIAKNLAPDELNAAITGAEG</sequence>
<dbReference type="GO" id="GO:0017004">
    <property type="term" value="P:cytochrome complex assembly"/>
    <property type="evidence" value="ECO:0007669"/>
    <property type="project" value="UniProtKB-KW"/>
</dbReference>
<dbReference type="Pfam" id="PF17127">
    <property type="entry name" value="DUF5106"/>
    <property type="match status" value="1"/>
</dbReference>
<feature type="domain" description="Thioredoxin" evidence="5">
    <location>
        <begin position="335"/>
        <end position="471"/>
    </location>
</feature>
<keyword evidence="2" id="KW-0201">Cytochrome c-type biogenesis</keyword>
<keyword evidence="7" id="KW-1185">Reference proteome</keyword>
<dbReference type="EMBL" id="SRSF01000001">
    <property type="protein sequence ID" value="THH41118.1"/>
    <property type="molecule type" value="Genomic_DNA"/>
</dbReference>
<dbReference type="Pfam" id="PF00578">
    <property type="entry name" value="AhpC-TSA"/>
    <property type="match status" value="1"/>
</dbReference>
<gene>
    <name evidence="6" type="ORF">E4021_00550</name>
</gene>
<dbReference type="OrthoDB" id="9805634at2"/>
<evidence type="ECO:0000313" key="6">
    <source>
        <dbReference type="EMBL" id="THH41118.1"/>
    </source>
</evidence>
<organism evidence="6 7">
    <name type="scientific">Neolewinella litorea</name>
    <dbReference type="NCBI Taxonomy" id="2562452"/>
    <lineage>
        <taxon>Bacteria</taxon>
        <taxon>Pseudomonadati</taxon>
        <taxon>Bacteroidota</taxon>
        <taxon>Saprospiria</taxon>
        <taxon>Saprospirales</taxon>
        <taxon>Lewinellaceae</taxon>
        <taxon>Neolewinella</taxon>
    </lineage>
</organism>
<keyword evidence="4" id="KW-0676">Redox-active center</keyword>
<proteinExistence type="predicted"/>
<dbReference type="PANTHER" id="PTHR42852:SF6">
    <property type="entry name" value="THIOL:DISULFIDE INTERCHANGE PROTEIN DSBE"/>
    <property type="match status" value="1"/>
</dbReference>
<dbReference type="PROSITE" id="PS51257">
    <property type="entry name" value="PROKAR_LIPOPROTEIN"/>
    <property type="match status" value="1"/>
</dbReference>